<dbReference type="InterPro" id="IPR035644">
    <property type="entry name" value="MraZ_C"/>
</dbReference>
<dbReference type="InterPro" id="IPR020603">
    <property type="entry name" value="MraZ_dom"/>
</dbReference>
<dbReference type="InterPro" id="IPR038619">
    <property type="entry name" value="MraZ_sf"/>
</dbReference>
<dbReference type="InterPro" id="IPR035642">
    <property type="entry name" value="MraZ_N"/>
</dbReference>
<dbReference type="KEGG" id="palw:PSAL_004240"/>
<accession>A0A418SFD6</accession>
<protein>
    <submittedName>
        <fullName evidence="1">Transcriptional regulator MraZ</fullName>
    </submittedName>
</protein>
<dbReference type="RefSeq" id="WP_119839716.1">
    <property type="nucleotide sequence ID" value="NZ_CP060436.1"/>
</dbReference>
<proteinExistence type="predicted"/>
<evidence type="ECO:0000313" key="2">
    <source>
        <dbReference type="Proteomes" id="UP000283786"/>
    </source>
</evidence>
<dbReference type="EMBL" id="CP060436">
    <property type="protein sequence ID" value="QPM89209.1"/>
    <property type="molecule type" value="Genomic_DNA"/>
</dbReference>
<dbReference type="CDD" id="cd16320">
    <property type="entry name" value="MraZ_N"/>
    <property type="match status" value="1"/>
</dbReference>
<organism evidence="1 2">
    <name type="scientific">Pseudooceanicola algae</name>
    <dbReference type="NCBI Taxonomy" id="1537215"/>
    <lineage>
        <taxon>Bacteria</taxon>
        <taxon>Pseudomonadati</taxon>
        <taxon>Pseudomonadota</taxon>
        <taxon>Alphaproteobacteria</taxon>
        <taxon>Rhodobacterales</taxon>
        <taxon>Paracoccaceae</taxon>
        <taxon>Pseudooceanicola</taxon>
    </lineage>
</organism>
<dbReference type="Proteomes" id="UP000283786">
    <property type="component" value="Chromosome"/>
</dbReference>
<dbReference type="PROSITE" id="PS51740">
    <property type="entry name" value="SPOVT_ABRB"/>
    <property type="match status" value="1"/>
</dbReference>
<dbReference type="InterPro" id="IPR037914">
    <property type="entry name" value="SpoVT-AbrB_sf"/>
</dbReference>
<evidence type="ECO:0000313" key="1">
    <source>
        <dbReference type="EMBL" id="QPM89209.1"/>
    </source>
</evidence>
<dbReference type="CDD" id="cd16321">
    <property type="entry name" value="MraZ_C"/>
    <property type="match status" value="1"/>
</dbReference>
<dbReference type="OrthoDB" id="9807753at2"/>
<dbReference type="Gene3D" id="3.40.1550.20">
    <property type="entry name" value="Transcriptional regulator MraZ domain"/>
    <property type="match status" value="1"/>
</dbReference>
<name>A0A418SFD6_9RHOB</name>
<sequence length="164" mass="18433">MSIPVNFRRILEKQDPDCVERLQGAPDAKLNPTVIVVYGAHLDGYLECYSVSTMAEVENMIDALPDADPRKDPMIDMFLTHSHDVTVDDTGRIVLPQKLREKIGLDQQNPAYIKGTAKTFQLWNLAEYERRHGPRDTAGTVPAFNPKAVFDELRDQLAAQPKEG</sequence>
<dbReference type="InterPro" id="IPR007159">
    <property type="entry name" value="SpoVT-AbrB_dom"/>
</dbReference>
<keyword evidence="2" id="KW-1185">Reference proteome</keyword>
<dbReference type="AlphaFoldDB" id="A0A418SFD6"/>
<dbReference type="Pfam" id="PF02381">
    <property type="entry name" value="MraZ"/>
    <property type="match status" value="1"/>
</dbReference>
<dbReference type="SUPFAM" id="SSF89447">
    <property type="entry name" value="AbrB/MazE/MraZ-like"/>
    <property type="match status" value="1"/>
</dbReference>
<gene>
    <name evidence="1" type="primary">mraZ</name>
    <name evidence="1" type="ORF">PSAL_004240</name>
</gene>
<reference evidence="1 2" key="1">
    <citation type="submission" date="2020-08" db="EMBL/GenBank/DDBJ databases">
        <title>Genome sequence of Rhodobacteraceae bacterium Lw-13e.</title>
        <authorList>
            <person name="Poehlein A."/>
            <person name="Wolter L."/>
            <person name="Daniel R."/>
            <person name="Brinkhoff T."/>
        </authorList>
    </citation>
    <scope>NUCLEOTIDE SEQUENCE [LARGE SCALE GENOMIC DNA]</scope>
    <source>
        <strain evidence="1 2">Lw-13e</strain>
    </source>
</reference>
<dbReference type="GO" id="GO:0003677">
    <property type="term" value="F:DNA binding"/>
    <property type="evidence" value="ECO:0007669"/>
    <property type="project" value="UniProtKB-UniRule"/>
</dbReference>